<dbReference type="Gene3D" id="3.60.20.10">
    <property type="entry name" value="Glutamine Phosphoribosylpyrophosphate, subunit 1, domain 1"/>
    <property type="match status" value="1"/>
</dbReference>
<dbReference type="SUPFAM" id="SSF56235">
    <property type="entry name" value="N-terminal nucleophile aminohydrolases (Ntn hydrolases)"/>
    <property type="match status" value="1"/>
</dbReference>
<proteinExistence type="predicted"/>
<keyword evidence="1" id="KW-0315">Glutamine amidotransferase</keyword>
<dbReference type="Pfam" id="PF13230">
    <property type="entry name" value="GATase_4"/>
    <property type="match status" value="1"/>
</dbReference>
<dbReference type="AlphaFoldDB" id="A0A7S4B882"/>
<dbReference type="InterPro" id="IPR026869">
    <property type="entry name" value="EgtC-like"/>
</dbReference>
<organism evidence="4">
    <name type="scientific">Chrysotila carterae</name>
    <name type="common">Marine alga</name>
    <name type="synonym">Syracosphaera carterae</name>
    <dbReference type="NCBI Taxonomy" id="13221"/>
    <lineage>
        <taxon>Eukaryota</taxon>
        <taxon>Haptista</taxon>
        <taxon>Haptophyta</taxon>
        <taxon>Prymnesiophyceae</taxon>
        <taxon>Isochrysidales</taxon>
        <taxon>Isochrysidaceae</taxon>
        <taxon>Chrysotila</taxon>
    </lineage>
</organism>
<reference evidence="4" key="1">
    <citation type="submission" date="2021-01" db="EMBL/GenBank/DDBJ databases">
        <authorList>
            <person name="Corre E."/>
            <person name="Pelletier E."/>
            <person name="Niang G."/>
            <person name="Scheremetjew M."/>
            <person name="Finn R."/>
            <person name="Kale V."/>
            <person name="Holt S."/>
            <person name="Cochrane G."/>
            <person name="Meng A."/>
            <person name="Brown T."/>
            <person name="Cohen L."/>
        </authorList>
    </citation>
    <scope>NUCLEOTIDE SEQUENCE</scope>
    <source>
        <strain evidence="4">CCMP645</strain>
    </source>
</reference>
<evidence type="ECO:0000256" key="1">
    <source>
        <dbReference type="ARBA" id="ARBA00022962"/>
    </source>
</evidence>
<dbReference type="PANTHER" id="PTHR43187">
    <property type="entry name" value="GLUTAMINE AMIDOTRANSFERASE DUG3-RELATED"/>
    <property type="match status" value="1"/>
</dbReference>
<protein>
    <recommendedName>
        <fullName evidence="3">Glutamine amidotransferase type-2 domain-containing protein</fullName>
    </recommendedName>
</protein>
<name>A0A7S4B882_CHRCT</name>
<feature type="compositionally biased region" description="Low complexity" evidence="2">
    <location>
        <begin position="358"/>
        <end position="369"/>
    </location>
</feature>
<feature type="domain" description="Glutamine amidotransferase type-2" evidence="3">
    <location>
        <begin position="8"/>
        <end position="263"/>
    </location>
</feature>
<feature type="region of interest" description="Disordered" evidence="2">
    <location>
        <begin position="344"/>
        <end position="396"/>
    </location>
</feature>
<evidence type="ECO:0000313" key="4">
    <source>
        <dbReference type="EMBL" id="CAE0757635.1"/>
    </source>
</evidence>
<dbReference type="PROSITE" id="PS51278">
    <property type="entry name" value="GATASE_TYPE_2"/>
    <property type="match status" value="1"/>
</dbReference>
<dbReference type="InterPro" id="IPR029055">
    <property type="entry name" value="Ntn_hydrolases_N"/>
</dbReference>
<evidence type="ECO:0000256" key="2">
    <source>
        <dbReference type="SAM" id="MobiDB-lite"/>
    </source>
</evidence>
<accession>A0A7S4B882</accession>
<dbReference type="EMBL" id="HBIZ01016504">
    <property type="protein sequence ID" value="CAE0757635.1"/>
    <property type="molecule type" value="Transcribed_RNA"/>
</dbReference>
<evidence type="ECO:0000259" key="3">
    <source>
        <dbReference type="PROSITE" id="PS51278"/>
    </source>
</evidence>
<sequence length="490" mass="53168">MCRWLVYCGTQPILLKDLIFAPQNSLIHQSFNGGFHPGLSGKNNMGLNADGFGVGWYGCSGAAIFRSVSAAWNNRNLRELCGSVESRCVFAHVRAASGSVISEENCHPFRYGPLLFQHNGHIEGFKRIKRRIFAELRDDVYDWVEGTTDSEACFALVLTLIDPAHLKQQFVPAEALRSAMLGAIALLRTFLHEAEITKGYSTFNFALTDGRTVIVTRFCDKAPRIPPPSLYYAFASACELKEHLQQGPAGLLAPGHGATQARRLSASSLPKKMGRDCSQIERCTGGAFICASEPLTTHVERWHLIDENSMICYEAEGESSEPDSTSVCAALRALALSTSPCTISPAATRPRSPCTDKPPGALAAPGRLPSMTTLDDKASPPLAPPTAKPKDDADADTKMDRDTVWHIELPVDCGPDKEIVGAPGSDARVHVTSLQPEHLDLFIRSRDEQVPGWRKRYLLSALAAGNGIGPPDMSKPDYAARGFATNGHRG</sequence>
<gene>
    <name evidence="4" type="ORF">PCAR00345_LOCUS10229</name>
</gene>
<dbReference type="InterPro" id="IPR052373">
    <property type="entry name" value="Gamma-glu_amide_hydrolase"/>
</dbReference>
<dbReference type="InterPro" id="IPR017932">
    <property type="entry name" value="GATase_2_dom"/>
</dbReference>
<dbReference type="PANTHER" id="PTHR43187:SF1">
    <property type="entry name" value="GLUTAMINE AMIDOTRANSFERASE DUG3-RELATED"/>
    <property type="match status" value="1"/>
</dbReference>
<dbReference type="CDD" id="cd01908">
    <property type="entry name" value="YafJ"/>
    <property type="match status" value="1"/>
</dbReference>